<dbReference type="EMBL" id="CP009811">
    <property type="protein sequence ID" value="ATZ51893.1"/>
    <property type="molecule type" value="Genomic_DNA"/>
</dbReference>
<dbReference type="GO" id="GO:0055085">
    <property type="term" value="P:transmembrane transport"/>
    <property type="evidence" value="ECO:0007669"/>
    <property type="project" value="InterPro"/>
</dbReference>
<reference evidence="3 4" key="1">
    <citation type="journal article" date="2011" name="PLoS Genet.">
        <title>Genomic analysis of the necrotrophic fungal pathogens Sclerotinia sclerotiorum and Botrytis cinerea.</title>
        <authorList>
            <person name="Amselem J."/>
            <person name="Cuomo C.A."/>
            <person name="van Kan J.A."/>
            <person name="Viaud M."/>
            <person name="Benito E.P."/>
            <person name="Couloux A."/>
            <person name="Coutinho P.M."/>
            <person name="de Vries R.P."/>
            <person name="Dyer P.S."/>
            <person name="Fillinger S."/>
            <person name="Fournier E."/>
            <person name="Gout L."/>
            <person name="Hahn M."/>
            <person name="Kohn L."/>
            <person name="Lapalu N."/>
            <person name="Plummer K.M."/>
            <person name="Pradier J.M."/>
            <person name="Quevillon E."/>
            <person name="Sharon A."/>
            <person name="Simon A."/>
            <person name="ten Have A."/>
            <person name="Tudzynski B."/>
            <person name="Tudzynski P."/>
            <person name="Wincker P."/>
            <person name="Andrew M."/>
            <person name="Anthouard V."/>
            <person name="Beever R.E."/>
            <person name="Beffa R."/>
            <person name="Benoit I."/>
            <person name="Bouzid O."/>
            <person name="Brault B."/>
            <person name="Chen Z."/>
            <person name="Choquer M."/>
            <person name="Collemare J."/>
            <person name="Cotton P."/>
            <person name="Danchin E.G."/>
            <person name="Da Silva C."/>
            <person name="Gautier A."/>
            <person name="Giraud C."/>
            <person name="Giraud T."/>
            <person name="Gonzalez C."/>
            <person name="Grossetete S."/>
            <person name="Guldener U."/>
            <person name="Henrissat B."/>
            <person name="Howlett B.J."/>
            <person name="Kodira C."/>
            <person name="Kretschmer M."/>
            <person name="Lappartient A."/>
            <person name="Leroch M."/>
            <person name="Levis C."/>
            <person name="Mauceli E."/>
            <person name="Neuveglise C."/>
            <person name="Oeser B."/>
            <person name="Pearson M."/>
            <person name="Poulain J."/>
            <person name="Poussereau N."/>
            <person name="Quesneville H."/>
            <person name="Rascle C."/>
            <person name="Schumacher J."/>
            <person name="Segurens B."/>
            <person name="Sexton A."/>
            <person name="Silva E."/>
            <person name="Sirven C."/>
            <person name="Soanes D.M."/>
            <person name="Talbot N.J."/>
            <person name="Templeton M."/>
            <person name="Yandava C."/>
            <person name="Yarden O."/>
            <person name="Zeng Q."/>
            <person name="Rollins J.A."/>
            <person name="Lebrun M.H."/>
            <person name="Dickman M."/>
        </authorList>
    </citation>
    <scope>NUCLEOTIDE SEQUENCE [LARGE SCALE GENOMIC DNA]</scope>
    <source>
        <strain evidence="3 4">B05.10</strain>
    </source>
</reference>
<organism evidence="3 4">
    <name type="scientific">Botryotinia fuckeliana (strain B05.10)</name>
    <name type="common">Noble rot fungus</name>
    <name type="synonym">Botrytis cinerea</name>
    <dbReference type="NCBI Taxonomy" id="332648"/>
    <lineage>
        <taxon>Eukaryota</taxon>
        <taxon>Fungi</taxon>
        <taxon>Dikarya</taxon>
        <taxon>Ascomycota</taxon>
        <taxon>Pezizomycotina</taxon>
        <taxon>Leotiomycetes</taxon>
        <taxon>Helotiales</taxon>
        <taxon>Sclerotiniaceae</taxon>
        <taxon>Botrytis</taxon>
    </lineage>
</organism>
<dbReference type="Proteomes" id="UP000001798">
    <property type="component" value="Chromosome 7"/>
</dbReference>
<feature type="transmembrane region" description="Helical" evidence="2">
    <location>
        <begin position="455"/>
        <end position="475"/>
    </location>
</feature>
<accession>A0A384JMV8</accession>
<dbReference type="AlphaFoldDB" id="A0A384JMV8"/>
<sequence length="553" mass="62190">MAFPPTWQKFKDFISPTKQPIRAAAVSQTSRPIPRKAAGRPSSSNCKREPIIITTKDVNSKPKKNVLDIITKAAGSNWVFVAMMAIVLVWVIFGFINGTTDTWQIVMQNASSIQVYLTDILLLRQASNASNSLITTLAELQSRNQTFERLLRQIPGCQWMETHKNPAQKMFKDDEPVESNVGNSLLTSGDRNISKARYMWNNTCKTVASGLGSIWAYIIYWIGILFWVGIGPIFQFSDTWQLYVNTATAVALTFTSVFLQNIQQQQEDNLEQCLEYALRVDSEVEWRLREIANDYQPNPIFEIPAPKISWIDRAIDIFADIMGSGVGLLITLIVTIAWIAVGPVLKFNDNWWLIIGTFTGLVGFIDGFVLRNVYHRDEKVAEEQFEKIAESDDRLLDLLNIPSPYQTPTKPRNFSTRASAAAGEFCALSGVCVASVGVVFALLATASIMKWSETGQLLCNTPTMIIEGFLLLILIQAHNIANAARGEDFQSLLKHRLLLNHFVCELSENSDRSSSSYPHNPDEKFIDNTDFYPIDDDNTQDIKISIEQVENRI</sequence>
<dbReference type="OMA" id="RECYADY"/>
<feature type="transmembrane region" description="Helical" evidence="2">
    <location>
        <begin position="425"/>
        <end position="449"/>
    </location>
</feature>
<keyword evidence="4" id="KW-1185">Reference proteome</keyword>
<feature type="transmembrane region" description="Helical" evidence="2">
    <location>
        <begin position="317"/>
        <end position="339"/>
    </location>
</feature>
<evidence type="ECO:0000313" key="3">
    <source>
        <dbReference type="EMBL" id="ATZ51893.1"/>
    </source>
</evidence>
<feature type="transmembrane region" description="Helical" evidence="2">
    <location>
        <begin position="78"/>
        <end position="98"/>
    </location>
</feature>
<evidence type="ECO:0000256" key="2">
    <source>
        <dbReference type="SAM" id="Phobius"/>
    </source>
</evidence>
<dbReference type="GeneID" id="5434676"/>
<feature type="transmembrane region" description="Helical" evidence="2">
    <location>
        <begin position="240"/>
        <end position="259"/>
    </location>
</feature>
<dbReference type="VEuPathDB" id="FungiDB:Bcin07g04480"/>
<keyword evidence="2" id="KW-0812">Transmembrane</keyword>
<evidence type="ECO:0008006" key="5">
    <source>
        <dbReference type="Google" id="ProtNLM"/>
    </source>
</evidence>
<feature type="region of interest" description="Disordered" evidence="1">
    <location>
        <begin position="25"/>
        <end position="45"/>
    </location>
</feature>
<proteinExistence type="predicted"/>
<name>A0A384JMV8_BOTFB</name>
<dbReference type="RefSeq" id="XP_001554124.1">
    <property type="nucleotide sequence ID" value="XM_001554074.2"/>
</dbReference>
<evidence type="ECO:0000313" key="4">
    <source>
        <dbReference type="Proteomes" id="UP000001798"/>
    </source>
</evidence>
<evidence type="ECO:0000256" key="1">
    <source>
        <dbReference type="SAM" id="MobiDB-lite"/>
    </source>
</evidence>
<reference evidence="3 4" key="2">
    <citation type="journal article" date="2012" name="Eukaryot. Cell">
        <title>Genome update of Botrytis cinerea strains B05.10 and T4.</title>
        <authorList>
            <person name="Staats M."/>
            <person name="van Kan J.A."/>
        </authorList>
    </citation>
    <scope>NUCLEOTIDE SEQUENCE [LARGE SCALE GENOMIC DNA]</scope>
    <source>
        <strain evidence="3 4">B05.10</strain>
    </source>
</reference>
<gene>
    <name evidence="3" type="ORF">BCIN_07g04480</name>
</gene>
<keyword evidence="2" id="KW-1133">Transmembrane helix</keyword>
<keyword evidence="2" id="KW-0472">Membrane</keyword>
<dbReference type="KEGG" id="bfu:BCIN_07g04480"/>
<dbReference type="InterPro" id="IPR007251">
    <property type="entry name" value="Iron_permease_Fet4"/>
</dbReference>
<reference evidence="3 4" key="3">
    <citation type="journal article" date="2017" name="Mol. Plant Pathol.">
        <title>A gapless genome sequence of the fungus Botrytis cinerea.</title>
        <authorList>
            <person name="Van Kan J.A."/>
            <person name="Stassen J.H."/>
            <person name="Mosbach A."/>
            <person name="Van Der Lee T.A."/>
            <person name="Faino L."/>
            <person name="Farmer A.D."/>
            <person name="Papasotiriou D.G."/>
            <person name="Zhou S."/>
            <person name="Seidl M.F."/>
            <person name="Cottam E."/>
            <person name="Edel D."/>
            <person name="Hahn M."/>
            <person name="Schwartz D.C."/>
            <person name="Dietrich R.A."/>
            <person name="Widdison S."/>
            <person name="Scalliet G."/>
        </authorList>
    </citation>
    <scope>NUCLEOTIDE SEQUENCE [LARGE SCALE GENOMIC DNA]</scope>
    <source>
        <strain evidence="3 4">B05.10</strain>
    </source>
</reference>
<feature type="transmembrane region" description="Helical" evidence="2">
    <location>
        <begin position="214"/>
        <end position="234"/>
    </location>
</feature>
<protein>
    <recommendedName>
        <fullName evidence="5">Low affinity iron protein</fullName>
    </recommendedName>
</protein>
<feature type="transmembrane region" description="Helical" evidence="2">
    <location>
        <begin position="351"/>
        <end position="370"/>
    </location>
</feature>
<dbReference type="Pfam" id="PF04120">
    <property type="entry name" value="Iron_permease"/>
    <property type="match status" value="4"/>
</dbReference>
<dbReference type="OrthoDB" id="2224262at2759"/>